<dbReference type="EMBL" id="CAJVPK010000959">
    <property type="protein sequence ID" value="CAG8562161.1"/>
    <property type="molecule type" value="Genomic_DNA"/>
</dbReference>
<gene>
    <name evidence="1" type="ORF">DEBURN_LOCUS7643</name>
</gene>
<evidence type="ECO:0000313" key="1">
    <source>
        <dbReference type="EMBL" id="CAG8562161.1"/>
    </source>
</evidence>
<dbReference type="AlphaFoldDB" id="A0A9N9FX05"/>
<comment type="caution">
    <text evidence="1">The sequence shown here is derived from an EMBL/GenBank/DDBJ whole genome shotgun (WGS) entry which is preliminary data.</text>
</comment>
<keyword evidence="2" id="KW-1185">Reference proteome</keyword>
<reference evidence="1" key="1">
    <citation type="submission" date="2021-06" db="EMBL/GenBank/DDBJ databases">
        <authorList>
            <person name="Kallberg Y."/>
            <person name="Tangrot J."/>
            <person name="Rosling A."/>
        </authorList>
    </citation>
    <scope>NUCLEOTIDE SEQUENCE</scope>
    <source>
        <strain evidence="1">AZ414A</strain>
    </source>
</reference>
<accession>A0A9N9FX05</accession>
<proteinExistence type="predicted"/>
<evidence type="ECO:0000313" key="2">
    <source>
        <dbReference type="Proteomes" id="UP000789706"/>
    </source>
</evidence>
<dbReference type="OrthoDB" id="2304359at2759"/>
<name>A0A9N9FX05_9GLOM</name>
<sequence>MACEAYEDFLATTNLNGSSTQRDVAYLLLQKVIKYTFSKNTMQNNLNNYLSVDSHFIPNETINLEPAEASKFSYIIGWVIYKLIKSENIMKSHPKFEAMCAHLNVLSSEQVVYEQDV</sequence>
<organism evidence="1 2">
    <name type="scientific">Diversispora eburnea</name>
    <dbReference type="NCBI Taxonomy" id="1213867"/>
    <lineage>
        <taxon>Eukaryota</taxon>
        <taxon>Fungi</taxon>
        <taxon>Fungi incertae sedis</taxon>
        <taxon>Mucoromycota</taxon>
        <taxon>Glomeromycotina</taxon>
        <taxon>Glomeromycetes</taxon>
        <taxon>Diversisporales</taxon>
        <taxon>Diversisporaceae</taxon>
        <taxon>Diversispora</taxon>
    </lineage>
</organism>
<dbReference type="Proteomes" id="UP000789706">
    <property type="component" value="Unassembled WGS sequence"/>
</dbReference>
<protein>
    <submittedName>
        <fullName evidence="1">944_t:CDS:1</fullName>
    </submittedName>
</protein>